<name>A0A1F7JKN9_9BACT</name>
<keyword evidence="9" id="KW-0665">Pyrimidine biosynthesis</keyword>
<comment type="subcellular location">
    <subcellularLocation>
        <location evidence="2">Membrane</location>
        <topology evidence="2">Multi-pass membrane protein</topology>
    </subcellularLocation>
</comment>
<dbReference type="PANTHER" id="PTHR48109">
    <property type="entry name" value="DIHYDROOROTATE DEHYDROGENASE (QUINONE), MITOCHONDRIAL-RELATED"/>
    <property type="match status" value="1"/>
</dbReference>
<feature type="transmembrane region" description="Helical" evidence="16">
    <location>
        <begin position="108"/>
        <end position="128"/>
    </location>
</feature>
<keyword evidence="14" id="KW-0676">Redox-active center</keyword>
<protein>
    <recommendedName>
        <fullName evidence="15">Dihydroorotate dehydrogenase (quinone)</fullName>
        <ecNumber evidence="15">1.3.5.2</ecNumber>
    </recommendedName>
</protein>
<dbReference type="NCBIfam" id="TIGR01036">
    <property type="entry name" value="pyrD_sub2"/>
    <property type="match status" value="1"/>
</dbReference>
<evidence type="ECO:0000256" key="5">
    <source>
        <dbReference type="ARBA" id="ARBA00022630"/>
    </source>
</evidence>
<dbReference type="AlphaFoldDB" id="A0A1F7JKN9"/>
<keyword evidence="8" id="KW-0874">Quinone</keyword>
<dbReference type="InterPro" id="IPR038354">
    <property type="entry name" value="VKOR_sf"/>
</dbReference>
<evidence type="ECO:0000256" key="16">
    <source>
        <dbReference type="SAM" id="Phobius"/>
    </source>
</evidence>
<feature type="transmembrane region" description="Helical" evidence="16">
    <location>
        <begin position="48"/>
        <end position="71"/>
    </location>
</feature>
<dbReference type="GO" id="GO:0006207">
    <property type="term" value="P:'de novo' pyrimidine nucleobase biosynthetic process"/>
    <property type="evidence" value="ECO:0007669"/>
    <property type="project" value="UniProtKB-UniRule"/>
</dbReference>
<evidence type="ECO:0000256" key="14">
    <source>
        <dbReference type="ARBA" id="ARBA00023284"/>
    </source>
</evidence>
<evidence type="ECO:0000256" key="7">
    <source>
        <dbReference type="ARBA" id="ARBA00022692"/>
    </source>
</evidence>
<evidence type="ECO:0000313" key="19">
    <source>
        <dbReference type="Proteomes" id="UP000176376"/>
    </source>
</evidence>
<keyword evidence="7 16" id="KW-0812">Transmembrane</keyword>
<keyword evidence="10 16" id="KW-1133">Transmembrane helix</keyword>
<dbReference type="InterPro" id="IPR005720">
    <property type="entry name" value="Dihydroorotate_DH_cat"/>
</dbReference>
<keyword evidence="5" id="KW-0285">Flavoprotein</keyword>
<reference evidence="18 19" key="1">
    <citation type="journal article" date="2016" name="Nat. Commun.">
        <title>Thousands of microbial genomes shed light on interconnected biogeochemical processes in an aquifer system.</title>
        <authorList>
            <person name="Anantharaman K."/>
            <person name="Brown C.T."/>
            <person name="Hug L.A."/>
            <person name="Sharon I."/>
            <person name="Castelle C.J."/>
            <person name="Probst A.J."/>
            <person name="Thomas B.C."/>
            <person name="Singh A."/>
            <person name="Wilkins M.J."/>
            <person name="Karaoz U."/>
            <person name="Brodie E.L."/>
            <person name="Williams K.H."/>
            <person name="Hubbard S.S."/>
            <person name="Banfield J.F."/>
        </authorList>
    </citation>
    <scope>NUCLEOTIDE SEQUENCE [LARGE SCALE GENOMIC DNA]</scope>
</reference>
<evidence type="ECO:0000256" key="13">
    <source>
        <dbReference type="ARBA" id="ARBA00023157"/>
    </source>
</evidence>
<evidence type="ECO:0000256" key="2">
    <source>
        <dbReference type="ARBA" id="ARBA00004141"/>
    </source>
</evidence>
<comment type="caution">
    <text evidence="18">The sequence shown here is derived from an EMBL/GenBank/DDBJ whole genome shotgun (WGS) entry which is preliminary data.</text>
</comment>
<dbReference type="Gene3D" id="3.20.20.70">
    <property type="entry name" value="Aldolase class I"/>
    <property type="match status" value="1"/>
</dbReference>
<keyword evidence="12 16" id="KW-0472">Membrane</keyword>
<dbReference type="CDD" id="cd04738">
    <property type="entry name" value="DHOD_2_like"/>
    <property type="match status" value="1"/>
</dbReference>
<dbReference type="STRING" id="1802074.A3J15_01660"/>
<dbReference type="PANTHER" id="PTHR48109:SF4">
    <property type="entry name" value="DIHYDROOROTATE DEHYDROGENASE (QUINONE), MITOCHONDRIAL"/>
    <property type="match status" value="1"/>
</dbReference>
<feature type="transmembrane region" description="Helical" evidence="16">
    <location>
        <begin position="164"/>
        <end position="186"/>
    </location>
</feature>
<dbReference type="EMBL" id="MGAY01000045">
    <property type="protein sequence ID" value="OGK56182.1"/>
    <property type="molecule type" value="Genomic_DNA"/>
</dbReference>
<sequence>MRKPALMLLSLIGLFDSFYLSYKHFKNIIPPCTGNIFSDCGQVLTSEYAYFFGIPLAYIGIIYYAILTVSLVTYLKTKDHRPIYLFILANSVGIFFSVYFVFLQLVVIKAICTYCMLSALVTFSIFGLWQKLFNLEKNNLVIASSSIIYQNFIKRIFFLLNPEIIHDVMVLSGAVFGRIRVVRFLFRYLFLIRHKSLHQEIFGINFKNPVGLAAGFDYNGNLWRILPCIGFGFQAVGTVSNHPFKGYNRIMLGRLPKSKSLYVNKGFKNIGSEKIIKKLEGSSIAYPLGISIGQTNDKKFVSGLEEAIEDIYHCFSSFQNSKVDFTHFELNISCPNLENSVDFYTPVRFIKLADKLKELKLTKPVFIKMPINLTANQLVSLLDIAKEYYFIKGVVIGNLQKNRKNKSFDREELKRFAGEPGSFSGLPTQKDSNDLIKTCFHRYKARFVIIGCGGVFGAIDAYKKIKLGATLVQFITGMIYNGPQFAAEVNNGLTELLKKDGYSHISEAIGVEA</sequence>
<evidence type="ECO:0000256" key="9">
    <source>
        <dbReference type="ARBA" id="ARBA00022975"/>
    </source>
</evidence>
<dbReference type="GO" id="GO:0048038">
    <property type="term" value="F:quinone binding"/>
    <property type="evidence" value="ECO:0007669"/>
    <property type="project" value="UniProtKB-KW"/>
</dbReference>
<evidence type="ECO:0000256" key="11">
    <source>
        <dbReference type="ARBA" id="ARBA00023002"/>
    </source>
</evidence>
<evidence type="ECO:0000256" key="6">
    <source>
        <dbReference type="ARBA" id="ARBA00022643"/>
    </source>
</evidence>
<dbReference type="InterPro" id="IPR044698">
    <property type="entry name" value="VKOR/LTO1"/>
</dbReference>
<dbReference type="GO" id="GO:0009220">
    <property type="term" value="P:pyrimidine ribonucleotide biosynthetic process"/>
    <property type="evidence" value="ECO:0007669"/>
    <property type="project" value="UniProtKB-UniRule"/>
</dbReference>
<comment type="pathway">
    <text evidence="3">Pyrimidine metabolism; UMP biosynthesis via de novo pathway.</text>
</comment>
<comment type="cofactor">
    <cofactor evidence="1">
        <name>FMN</name>
        <dbReference type="ChEBI" id="CHEBI:58210"/>
    </cofactor>
</comment>
<dbReference type="InterPro" id="IPR005719">
    <property type="entry name" value="Dihydroorotate_DH_2"/>
</dbReference>
<comment type="similarity">
    <text evidence="4">Belongs to the VKOR family.</text>
</comment>
<evidence type="ECO:0000256" key="15">
    <source>
        <dbReference type="NCBIfam" id="TIGR01036"/>
    </source>
</evidence>
<evidence type="ECO:0000256" key="4">
    <source>
        <dbReference type="ARBA" id="ARBA00006214"/>
    </source>
</evidence>
<dbReference type="Proteomes" id="UP000176376">
    <property type="component" value="Unassembled WGS sequence"/>
</dbReference>
<organism evidence="18 19">
    <name type="scientific">Candidatus Roizmanbacteria bacterium RIFCSPLOWO2_02_FULL_38_10</name>
    <dbReference type="NCBI Taxonomy" id="1802074"/>
    <lineage>
        <taxon>Bacteria</taxon>
        <taxon>Candidatus Roizmaniibacteriota</taxon>
    </lineage>
</organism>
<dbReference type="SUPFAM" id="SSF51395">
    <property type="entry name" value="FMN-linked oxidoreductases"/>
    <property type="match status" value="1"/>
</dbReference>
<dbReference type="Gene3D" id="1.20.1440.130">
    <property type="entry name" value="VKOR domain"/>
    <property type="match status" value="1"/>
</dbReference>
<dbReference type="InterPro" id="IPR013785">
    <property type="entry name" value="Aldolase_TIM"/>
</dbReference>
<keyword evidence="11" id="KW-0560">Oxidoreductase</keyword>
<dbReference type="InterPro" id="IPR050074">
    <property type="entry name" value="DHO_dehydrogenase"/>
</dbReference>
<dbReference type="EC" id="1.3.5.2" evidence="15"/>
<dbReference type="SMART" id="SM00756">
    <property type="entry name" value="VKc"/>
    <property type="match status" value="1"/>
</dbReference>
<evidence type="ECO:0000256" key="10">
    <source>
        <dbReference type="ARBA" id="ARBA00022989"/>
    </source>
</evidence>
<feature type="transmembrane region" description="Helical" evidence="16">
    <location>
        <begin position="83"/>
        <end position="102"/>
    </location>
</feature>
<evidence type="ECO:0000256" key="3">
    <source>
        <dbReference type="ARBA" id="ARBA00004725"/>
    </source>
</evidence>
<dbReference type="GO" id="GO:0005886">
    <property type="term" value="C:plasma membrane"/>
    <property type="evidence" value="ECO:0007669"/>
    <property type="project" value="TreeGrafter"/>
</dbReference>
<evidence type="ECO:0000313" key="18">
    <source>
        <dbReference type="EMBL" id="OGK56182.1"/>
    </source>
</evidence>
<gene>
    <name evidence="18" type="ORF">A3J15_01660</name>
</gene>
<dbReference type="Pfam" id="PF07884">
    <property type="entry name" value="VKOR"/>
    <property type="match status" value="1"/>
</dbReference>
<dbReference type="InterPro" id="IPR012932">
    <property type="entry name" value="VKOR"/>
</dbReference>
<evidence type="ECO:0000256" key="8">
    <source>
        <dbReference type="ARBA" id="ARBA00022719"/>
    </source>
</evidence>
<proteinExistence type="inferred from homology"/>
<evidence type="ECO:0000256" key="1">
    <source>
        <dbReference type="ARBA" id="ARBA00001917"/>
    </source>
</evidence>
<accession>A0A1F7JKN9</accession>
<dbReference type="Pfam" id="PF01180">
    <property type="entry name" value="DHO_dh"/>
    <property type="match status" value="1"/>
</dbReference>
<evidence type="ECO:0000259" key="17">
    <source>
        <dbReference type="SMART" id="SM00756"/>
    </source>
</evidence>
<keyword evidence="13" id="KW-1015">Disulfide bond</keyword>
<feature type="domain" description="Vitamin K epoxide reductase" evidence="17">
    <location>
        <begin position="1"/>
        <end position="132"/>
    </location>
</feature>
<dbReference type="CDD" id="cd12916">
    <property type="entry name" value="VKOR_1"/>
    <property type="match status" value="1"/>
</dbReference>
<keyword evidence="6" id="KW-0288">FMN</keyword>
<dbReference type="GO" id="GO:0106430">
    <property type="term" value="F:dihydroorotate dehydrogenase (quinone) activity"/>
    <property type="evidence" value="ECO:0007669"/>
    <property type="project" value="UniProtKB-EC"/>
</dbReference>
<dbReference type="GO" id="GO:0005737">
    <property type="term" value="C:cytoplasm"/>
    <property type="evidence" value="ECO:0007669"/>
    <property type="project" value="InterPro"/>
</dbReference>
<evidence type="ECO:0000256" key="12">
    <source>
        <dbReference type="ARBA" id="ARBA00023136"/>
    </source>
</evidence>